<sequence length="370" mass="43851">MAKNLKSPNRYGGVTKLSNASRRRRPYAVRITTGYVINEKTGKSTQKYAIIGYAKTRNEGLQMLAKYHEHPFNIETGDMTFREVYENWSEDKYENASQSTINGYRAAYNACSKIYERKFRELKTFDLQDIIDNCDKNYPTLRKIKILFNQLYAYAMKLDLCGKDYSKYVDIAKFSDKNPDKYDRKPYTKEQIDILWDLKEDKYYQIILILIYTGLRIDELLSLEKENVHLNDRYLDIIKSKTENGIRKVPISDYIYPFIKNWYDSSECKYLLHTEEQKPFKYRNYYDSYFLPLMERLGFDQTPHCCRHTFISLLAEAKVSPTYTKMIAGHKGAMTMTEKVYTHIDMQYLIDAVNSVYYPKNIKNEKAIKM</sequence>
<dbReference type="InterPro" id="IPR044068">
    <property type="entry name" value="CB"/>
</dbReference>
<protein>
    <submittedName>
        <fullName evidence="7">Site-specific integrase</fullName>
    </submittedName>
</protein>
<keyword evidence="8" id="KW-1185">Reference proteome</keyword>
<keyword evidence="2 4" id="KW-0238">DNA-binding</keyword>
<feature type="domain" description="Tyr recombinase" evidence="5">
    <location>
        <begin position="182"/>
        <end position="354"/>
    </location>
</feature>
<dbReference type="InterPro" id="IPR013762">
    <property type="entry name" value="Integrase-like_cat_sf"/>
</dbReference>
<evidence type="ECO:0000313" key="7">
    <source>
        <dbReference type="EMBL" id="MCQ5121167.1"/>
    </source>
</evidence>
<keyword evidence="3" id="KW-0233">DNA recombination</keyword>
<evidence type="ECO:0000313" key="8">
    <source>
        <dbReference type="Proteomes" id="UP001524435"/>
    </source>
</evidence>
<dbReference type="Proteomes" id="UP001524435">
    <property type="component" value="Unassembled WGS sequence"/>
</dbReference>
<evidence type="ECO:0000256" key="2">
    <source>
        <dbReference type="ARBA" id="ARBA00023125"/>
    </source>
</evidence>
<dbReference type="InterPro" id="IPR002104">
    <property type="entry name" value="Integrase_catalytic"/>
</dbReference>
<comment type="caution">
    <text evidence="7">The sequence shown here is derived from an EMBL/GenBank/DDBJ whole genome shotgun (WGS) entry which is preliminary data.</text>
</comment>
<accession>A0ABT1SIX4</accession>
<dbReference type="Pfam" id="PF00589">
    <property type="entry name" value="Phage_integrase"/>
    <property type="match status" value="1"/>
</dbReference>
<dbReference type="Gene3D" id="1.10.150.130">
    <property type="match status" value="1"/>
</dbReference>
<evidence type="ECO:0000259" key="6">
    <source>
        <dbReference type="PROSITE" id="PS51900"/>
    </source>
</evidence>
<comment type="similarity">
    <text evidence="1">Belongs to the 'phage' integrase family.</text>
</comment>
<proteinExistence type="inferred from homology"/>
<evidence type="ECO:0000256" key="4">
    <source>
        <dbReference type="PROSITE-ProRule" id="PRU01248"/>
    </source>
</evidence>
<evidence type="ECO:0000256" key="3">
    <source>
        <dbReference type="ARBA" id="ARBA00023172"/>
    </source>
</evidence>
<organism evidence="7 8">
    <name type="scientific">Massilicoli timonensis</name>
    <dbReference type="NCBI Taxonomy" id="2015901"/>
    <lineage>
        <taxon>Bacteria</taxon>
        <taxon>Bacillati</taxon>
        <taxon>Bacillota</taxon>
        <taxon>Erysipelotrichia</taxon>
        <taxon>Erysipelotrichales</taxon>
        <taxon>Erysipelotrichaceae</taxon>
        <taxon>Massilicoli</taxon>
    </lineage>
</organism>
<gene>
    <name evidence="7" type="ORF">NE663_02675</name>
</gene>
<dbReference type="PROSITE" id="PS51900">
    <property type="entry name" value="CB"/>
    <property type="match status" value="1"/>
</dbReference>
<dbReference type="CDD" id="cd01189">
    <property type="entry name" value="INT_ICEBs1_C_like"/>
    <property type="match status" value="1"/>
</dbReference>
<dbReference type="EMBL" id="JANGCH010000003">
    <property type="protein sequence ID" value="MCQ5121167.1"/>
    <property type="molecule type" value="Genomic_DNA"/>
</dbReference>
<feature type="domain" description="Core-binding (CB)" evidence="6">
    <location>
        <begin position="79"/>
        <end position="156"/>
    </location>
</feature>
<dbReference type="Gene3D" id="1.10.443.10">
    <property type="entry name" value="Intergrase catalytic core"/>
    <property type="match status" value="1"/>
</dbReference>
<dbReference type="InterPro" id="IPR050090">
    <property type="entry name" value="Tyrosine_recombinase_XerCD"/>
</dbReference>
<dbReference type="RefSeq" id="WP_256197401.1">
    <property type="nucleotide sequence ID" value="NZ_JANGCH010000003.1"/>
</dbReference>
<dbReference type="PANTHER" id="PTHR30349:SF41">
    <property type="entry name" value="INTEGRASE_RECOMBINASE PROTEIN MJ0367-RELATED"/>
    <property type="match status" value="1"/>
</dbReference>
<name>A0ABT1SIX4_9FIRM</name>
<dbReference type="InterPro" id="IPR010998">
    <property type="entry name" value="Integrase_recombinase_N"/>
</dbReference>
<evidence type="ECO:0000259" key="5">
    <source>
        <dbReference type="PROSITE" id="PS51898"/>
    </source>
</evidence>
<dbReference type="SUPFAM" id="SSF56349">
    <property type="entry name" value="DNA breaking-rejoining enzymes"/>
    <property type="match status" value="1"/>
</dbReference>
<evidence type="ECO:0000256" key="1">
    <source>
        <dbReference type="ARBA" id="ARBA00008857"/>
    </source>
</evidence>
<dbReference type="PANTHER" id="PTHR30349">
    <property type="entry name" value="PHAGE INTEGRASE-RELATED"/>
    <property type="match status" value="1"/>
</dbReference>
<dbReference type="InterPro" id="IPR011010">
    <property type="entry name" value="DNA_brk_join_enz"/>
</dbReference>
<reference evidence="7 8" key="1">
    <citation type="submission" date="2022-06" db="EMBL/GenBank/DDBJ databases">
        <title>Isolation of gut microbiota from human fecal samples.</title>
        <authorList>
            <person name="Pamer E.G."/>
            <person name="Barat B."/>
            <person name="Waligurski E."/>
            <person name="Medina S."/>
            <person name="Paddock L."/>
            <person name="Mostad J."/>
        </authorList>
    </citation>
    <scope>NUCLEOTIDE SEQUENCE [LARGE SCALE GENOMIC DNA]</scope>
    <source>
        <strain evidence="7 8">DFI.6.1</strain>
    </source>
</reference>
<dbReference type="PROSITE" id="PS51898">
    <property type="entry name" value="TYR_RECOMBINASE"/>
    <property type="match status" value="1"/>
</dbReference>